<dbReference type="PROSITE" id="PS00018">
    <property type="entry name" value="EF_HAND_1"/>
    <property type="match status" value="1"/>
</dbReference>
<dbReference type="Pfam" id="PF00787">
    <property type="entry name" value="PX"/>
    <property type="match status" value="1"/>
</dbReference>
<dbReference type="GO" id="GO:0035091">
    <property type="term" value="F:phosphatidylinositol binding"/>
    <property type="evidence" value="ECO:0007669"/>
    <property type="project" value="InterPro"/>
</dbReference>
<gene>
    <name evidence="10" type="ORF">FOZ60_010978</name>
</gene>
<evidence type="ECO:0000256" key="1">
    <source>
        <dbReference type="ARBA" id="ARBA00004141"/>
    </source>
</evidence>
<dbReference type="Proteomes" id="UP000541610">
    <property type="component" value="Unassembled WGS sequence"/>
</dbReference>
<evidence type="ECO:0000256" key="3">
    <source>
        <dbReference type="ARBA" id="ARBA00022837"/>
    </source>
</evidence>
<dbReference type="GO" id="GO:0001518">
    <property type="term" value="C:voltage-gated sodium channel complex"/>
    <property type="evidence" value="ECO:0007669"/>
    <property type="project" value="TreeGrafter"/>
</dbReference>
<dbReference type="Pfam" id="PF00520">
    <property type="entry name" value="Ion_trans"/>
    <property type="match status" value="1"/>
</dbReference>
<dbReference type="Gene3D" id="1.20.120.350">
    <property type="entry name" value="Voltage-gated potassium channels. Chain C"/>
    <property type="match status" value="1"/>
</dbReference>
<feature type="transmembrane region" description="Helical" evidence="7">
    <location>
        <begin position="143"/>
        <end position="163"/>
    </location>
</feature>
<evidence type="ECO:0000256" key="6">
    <source>
        <dbReference type="SAM" id="Coils"/>
    </source>
</evidence>
<feature type="coiled-coil region" evidence="6">
    <location>
        <begin position="247"/>
        <end position="278"/>
    </location>
</feature>
<comment type="caution">
    <text evidence="10">The sequence shown here is derived from an EMBL/GenBank/DDBJ whole genome shotgun (WGS) entry which is preliminary data.</text>
</comment>
<dbReference type="EMBL" id="JABANP010000452">
    <property type="protein sequence ID" value="KAF4682179.1"/>
    <property type="molecule type" value="Genomic_DNA"/>
</dbReference>
<keyword evidence="6" id="KW-0175">Coiled coil</keyword>
<evidence type="ECO:0000313" key="10">
    <source>
        <dbReference type="EMBL" id="KAF4682179.1"/>
    </source>
</evidence>
<feature type="transmembrane region" description="Helical" evidence="7">
    <location>
        <begin position="40"/>
        <end position="59"/>
    </location>
</feature>
<evidence type="ECO:0000256" key="5">
    <source>
        <dbReference type="ARBA" id="ARBA00023136"/>
    </source>
</evidence>
<feature type="domain" description="EF-hand" evidence="9">
    <location>
        <begin position="314"/>
        <end position="349"/>
    </location>
</feature>
<dbReference type="InterPro" id="IPR005821">
    <property type="entry name" value="Ion_trans_dom"/>
</dbReference>
<reference evidence="10 11" key="1">
    <citation type="submission" date="2020-04" db="EMBL/GenBank/DDBJ databases">
        <title>Perkinsus olseni comparative genomics.</title>
        <authorList>
            <person name="Bogema D.R."/>
        </authorList>
    </citation>
    <scope>NUCLEOTIDE SEQUENCE [LARGE SCALE GENOMIC DNA]</scope>
    <source>
        <strain evidence="10">00978-12</strain>
    </source>
</reference>
<accession>A0A7J6NEF4</accession>
<proteinExistence type="predicted"/>
<dbReference type="SMART" id="SM00054">
    <property type="entry name" value="EFh"/>
    <property type="match status" value="2"/>
</dbReference>
<dbReference type="InterPro" id="IPR018247">
    <property type="entry name" value="EF_Hand_1_Ca_BS"/>
</dbReference>
<dbReference type="PROSITE" id="PS50195">
    <property type="entry name" value="PX"/>
    <property type="match status" value="1"/>
</dbReference>
<dbReference type="Gene3D" id="3.30.1520.10">
    <property type="entry name" value="Phox-like domain"/>
    <property type="match status" value="1"/>
</dbReference>
<evidence type="ECO:0000259" key="9">
    <source>
        <dbReference type="PROSITE" id="PS50222"/>
    </source>
</evidence>
<dbReference type="SUPFAM" id="SSF64268">
    <property type="entry name" value="PX domain"/>
    <property type="match status" value="1"/>
</dbReference>
<dbReference type="AlphaFoldDB" id="A0A7J6NEF4"/>
<dbReference type="OrthoDB" id="431647at2759"/>
<evidence type="ECO:0000259" key="8">
    <source>
        <dbReference type="PROSITE" id="PS50195"/>
    </source>
</evidence>
<dbReference type="GO" id="GO:0005509">
    <property type="term" value="F:calcium ion binding"/>
    <property type="evidence" value="ECO:0007669"/>
    <property type="project" value="InterPro"/>
</dbReference>
<evidence type="ECO:0000256" key="2">
    <source>
        <dbReference type="ARBA" id="ARBA00022692"/>
    </source>
</evidence>
<dbReference type="Pfam" id="PF13499">
    <property type="entry name" value="EF-hand_7"/>
    <property type="match status" value="1"/>
</dbReference>
<evidence type="ECO:0000256" key="4">
    <source>
        <dbReference type="ARBA" id="ARBA00022989"/>
    </source>
</evidence>
<organism evidence="10 11">
    <name type="scientific">Perkinsus olseni</name>
    <name type="common">Perkinsus atlanticus</name>
    <dbReference type="NCBI Taxonomy" id="32597"/>
    <lineage>
        <taxon>Eukaryota</taxon>
        <taxon>Sar</taxon>
        <taxon>Alveolata</taxon>
        <taxon>Perkinsozoa</taxon>
        <taxon>Perkinsea</taxon>
        <taxon>Perkinsida</taxon>
        <taxon>Perkinsidae</taxon>
        <taxon>Perkinsus</taxon>
    </lineage>
</organism>
<dbReference type="SUPFAM" id="SSF47473">
    <property type="entry name" value="EF-hand"/>
    <property type="match status" value="1"/>
</dbReference>
<dbReference type="PROSITE" id="PS50222">
    <property type="entry name" value="EF_HAND_2"/>
    <property type="match status" value="2"/>
</dbReference>
<feature type="domain" description="EF-hand" evidence="9">
    <location>
        <begin position="271"/>
        <end position="306"/>
    </location>
</feature>
<dbReference type="PANTHER" id="PTHR10037:SF62">
    <property type="entry name" value="SODIUM CHANNEL PROTEIN 60E"/>
    <property type="match status" value="1"/>
</dbReference>
<dbReference type="InterPro" id="IPR001683">
    <property type="entry name" value="PX_dom"/>
</dbReference>
<protein>
    <submittedName>
        <fullName evidence="10">Uncharacterized protein</fullName>
    </submittedName>
</protein>
<dbReference type="SUPFAM" id="SSF81324">
    <property type="entry name" value="Voltage-gated potassium channels"/>
    <property type="match status" value="1"/>
</dbReference>
<dbReference type="SMART" id="SM00312">
    <property type="entry name" value="PX"/>
    <property type="match status" value="1"/>
</dbReference>
<dbReference type="Gene3D" id="1.10.287.70">
    <property type="match status" value="1"/>
</dbReference>
<dbReference type="InterPro" id="IPR002048">
    <property type="entry name" value="EF_hand_dom"/>
</dbReference>
<keyword evidence="2 7" id="KW-0812">Transmembrane</keyword>
<dbReference type="Gene3D" id="1.10.238.10">
    <property type="entry name" value="EF-hand"/>
    <property type="match status" value="1"/>
</dbReference>
<dbReference type="InterPro" id="IPR027359">
    <property type="entry name" value="Volt_channel_dom_sf"/>
</dbReference>
<dbReference type="InterPro" id="IPR043203">
    <property type="entry name" value="VGCC_Ca_Na"/>
</dbReference>
<name>A0A7J6NEF4_PEROL</name>
<keyword evidence="3" id="KW-0106">Calcium</keyword>
<feature type="domain" description="PX" evidence="8">
    <location>
        <begin position="430"/>
        <end position="543"/>
    </location>
</feature>
<dbReference type="PANTHER" id="PTHR10037">
    <property type="entry name" value="VOLTAGE-GATED CATION CHANNEL CALCIUM AND SODIUM"/>
    <property type="match status" value="1"/>
</dbReference>
<dbReference type="InterPro" id="IPR011992">
    <property type="entry name" value="EF-hand-dom_pair"/>
</dbReference>
<feature type="transmembrane region" description="Helical" evidence="7">
    <location>
        <begin position="222"/>
        <end position="247"/>
    </location>
</feature>
<comment type="subcellular location">
    <subcellularLocation>
        <location evidence="1">Membrane</location>
        <topology evidence="1">Multi-pass membrane protein</topology>
    </subcellularLocation>
</comment>
<keyword evidence="5 7" id="KW-0472">Membrane</keyword>
<evidence type="ECO:0000256" key="7">
    <source>
        <dbReference type="SAM" id="Phobius"/>
    </source>
</evidence>
<dbReference type="InterPro" id="IPR036871">
    <property type="entry name" value="PX_dom_sf"/>
</dbReference>
<feature type="transmembrane region" description="Helical" evidence="7">
    <location>
        <begin position="79"/>
        <end position="99"/>
    </location>
</feature>
<dbReference type="CDD" id="cd00051">
    <property type="entry name" value="EFh"/>
    <property type="match status" value="1"/>
</dbReference>
<dbReference type="CDD" id="cd06093">
    <property type="entry name" value="PX_domain"/>
    <property type="match status" value="1"/>
</dbReference>
<keyword evidence="4 7" id="KW-1133">Transmembrane helix</keyword>
<sequence length="736" mass="82769">MLFIGLEADASPTEQLLEDATTNNGVAQCKSPAEEIKERLFWFISENIFTVVFLLEMILRLKTHRLSYFMDGWNLMDFALVWLAVVDTWILPLVSECAASDVRALTALRVVRMLRLVRFVRLLRMFKELWLIVEGLVHSVRTLAWVAVFLVCLIYVCAIFLTMQVGHNHEAYLGALSYDGTEWAYSTYFGTVPRSMLTLWQVITLDNWADGIVRHVIHQQPLMGFLFILLILSTTYGLLNIVVGVIVENTLGTATRTQEQVEQEKEEEKKSAANSLRRIFELSDVDQSGTLSQAEFRAAWKMREVQEKFETLGIPMKDAEQLFRLMDPDGTGEIKLTEFLASCMQLVSNSQMGHRDIVQLSMLVENSSKKVDSLGRKIDSLEGAVKAFNLGITTLPSCPRDRSVLFSLGSCTAVPFHFVHIMYPPPPGASYQLPRFKAKFVGNNSQDGYTEYFIEVSNLSNGDKWTVSRRYREIRELHDHLKLKYPDRIPKIPGKKLWGTMDPHFIEERQRGLQAYMDGVLAIEPDVRTRVLQKFLEVDSRQAAGMRAPSPTVAAVEPGAQPLGVSPQGPPVAVQQPETAILITNISQAECALASTDSGFQRSTLSRAFVRARNAPAVEELPETPVPFTSIIPILQQLGPEAANQLDVYGIVDRARQNYFDLSAQPSLIDADEVTSRKQRYAQLLASRTFSVAAEIAEKYSDGPITFEMTEPEKTIQKEPIGTREDIYVVNIDLSS</sequence>
<evidence type="ECO:0000313" key="11">
    <source>
        <dbReference type="Proteomes" id="UP000541610"/>
    </source>
</evidence>
<dbReference type="GO" id="GO:0005248">
    <property type="term" value="F:voltage-gated sodium channel activity"/>
    <property type="evidence" value="ECO:0007669"/>
    <property type="project" value="TreeGrafter"/>
</dbReference>